<dbReference type="Proteomes" id="UP000023772">
    <property type="component" value="Chromosome"/>
</dbReference>
<dbReference type="CDD" id="cd01060">
    <property type="entry name" value="Membrane-FADS-like"/>
    <property type="match status" value="1"/>
</dbReference>
<accession>A0ABM5QE64</accession>
<evidence type="ECO:0000259" key="2">
    <source>
        <dbReference type="Pfam" id="PF00487"/>
    </source>
</evidence>
<reference evidence="3 4" key="1">
    <citation type="submission" date="2014-03" db="EMBL/GenBank/DDBJ databases">
        <title>Complete genome sequence of a deeply braunched marine Bacteroidia bacterium Draconibacterium orientale type strain FH5T.</title>
        <authorList>
            <person name="Li X."/>
            <person name="Wang X."/>
            <person name="Xie Z."/>
            <person name="Du Z."/>
            <person name="Chen G."/>
        </authorList>
    </citation>
    <scope>NUCLEOTIDE SEQUENCE [LARGE SCALE GENOMIC DNA]</scope>
    <source>
        <strain evidence="3 4">FH5</strain>
    </source>
</reference>
<gene>
    <name evidence="3" type="ORF">FH5T_15500</name>
</gene>
<evidence type="ECO:0000313" key="4">
    <source>
        <dbReference type="Proteomes" id="UP000023772"/>
    </source>
</evidence>
<proteinExistence type="predicted"/>
<organism evidence="3 4">
    <name type="scientific">Draconibacterium orientale</name>
    <dbReference type="NCBI Taxonomy" id="1168034"/>
    <lineage>
        <taxon>Bacteria</taxon>
        <taxon>Pseudomonadati</taxon>
        <taxon>Bacteroidota</taxon>
        <taxon>Bacteroidia</taxon>
        <taxon>Marinilabiliales</taxon>
        <taxon>Prolixibacteraceae</taxon>
        <taxon>Draconibacterium</taxon>
    </lineage>
</organism>
<evidence type="ECO:0000256" key="1">
    <source>
        <dbReference type="SAM" id="Phobius"/>
    </source>
</evidence>
<feature type="domain" description="Fatty acid desaturase" evidence="2">
    <location>
        <begin position="9"/>
        <end position="60"/>
    </location>
</feature>
<keyword evidence="1" id="KW-1133">Transmembrane helix</keyword>
<protein>
    <recommendedName>
        <fullName evidence="2">Fatty acid desaturase domain-containing protein</fullName>
    </recommendedName>
</protein>
<dbReference type="RefSeq" id="WP_051567919.1">
    <property type="nucleotide sequence ID" value="NZ_CAXXJF010000003.1"/>
</dbReference>
<keyword evidence="4" id="KW-1185">Reference proteome</keyword>
<dbReference type="InterPro" id="IPR005804">
    <property type="entry name" value="FA_desaturase_dom"/>
</dbReference>
<keyword evidence="1" id="KW-0472">Membrane</keyword>
<evidence type="ECO:0000313" key="3">
    <source>
        <dbReference type="EMBL" id="AHW62113.1"/>
    </source>
</evidence>
<keyword evidence="1" id="KW-0812">Transmembrane</keyword>
<sequence length="62" mass="6724">MISGFVSSIPLVLICWILMGLGMSGLGMVTMHDANHGSFSKNQKENRFFGNSLYLLGGFPSN</sequence>
<dbReference type="EMBL" id="CP007451">
    <property type="protein sequence ID" value="AHW62113.1"/>
    <property type="molecule type" value="Genomic_DNA"/>
</dbReference>
<feature type="transmembrane region" description="Helical" evidence="1">
    <location>
        <begin position="6"/>
        <end position="31"/>
    </location>
</feature>
<dbReference type="Pfam" id="PF00487">
    <property type="entry name" value="FA_desaturase"/>
    <property type="match status" value="1"/>
</dbReference>
<name>A0ABM5QE64_9BACT</name>